<proteinExistence type="predicted"/>
<evidence type="ECO:0000313" key="3">
    <source>
        <dbReference type="Proteomes" id="UP000752696"/>
    </source>
</evidence>
<gene>
    <name evidence="2" type="ORF">MHI_LOCUS400836</name>
</gene>
<accession>A0A6V7H388</accession>
<dbReference type="PANTHER" id="PTHR46599:SF3">
    <property type="entry name" value="PIGGYBAC TRANSPOSABLE ELEMENT-DERIVED PROTEIN 4"/>
    <property type="match status" value="1"/>
</dbReference>
<reference evidence="2" key="1">
    <citation type="submission" date="2020-07" db="EMBL/GenBank/DDBJ databases">
        <authorList>
            <person name="Nazaruddin N."/>
        </authorList>
    </citation>
    <scope>NUCLEOTIDE SEQUENCE</scope>
</reference>
<dbReference type="Pfam" id="PF13843">
    <property type="entry name" value="DDE_Tnp_1_7"/>
    <property type="match status" value="2"/>
</dbReference>
<evidence type="ECO:0000313" key="2">
    <source>
        <dbReference type="EMBL" id="CAD1473608.1"/>
    </source>
</evidence>
<dbReference type="PANTHER" id="PTHR46599">
    <property type="entry name" value="PIGGYBAC TRANSPOSABLE ELEMENT-DERIVED PROTEIN 4"/>
    <property type="match status" value="1"/>
</dbReference>
<protein>
    <recommendedName>
        <fullName evidence="1">PiggyBac transposable element-derived protein domain-containing protein</fullName>
    </recommendedName>
</protein>
<feature type="domain" description="PiggyBac transposable element-derived protein" evidence="1">
    <location>
        <begin position="259"/>
        <end position="356"/>
    </location>
</feature>
<name>A0A6V7H388_9HYME</name>
<keyword evidence="3" id="KW-1185">Reference proteome</keyword>
<dbReference type="InterPro" id="IPR029526">
    <property type="entry name" value="PGBD"/>
</dbReference>
<dbReference type="Proteomes" id="UP000752696">
    <property type="component" value="Unassembled WGS sequence"/>
</dbReference>
<dbReference type="AlphaFoldDB" id="A0A6V7H388"/>
<dbReference type="EMBL" id="CAJDYZ010006730">
    <property type="protein sequence ID" value="CAD1473608.1"/>
    <property type="molecule type" value="Genomic_DNA"/>
</dbReference>
<comment type="caution">
    <text evidence="2">The sequence shown here is derived from an EMBL/GenBank/DDBJ whole genome shotgun (WGS) entry which is preliminary data.</text>
</comment>
<sequence length="364" mass="42044">MVQFNPLTVMGAYKQRLSEWSMGANMRPAKALIAILSCLYAAIFSIVDVQHSQKPHTLLFSNEIKQNLETHQYVPLISDSEDTENSINDGIVGCRRKNKRPRVLSTSTDEDLNSNFNLENFDSNEILSTLSWSKNNFKPIIHAFNDQNSGMKGNLTPDSTPLDAFQLFFSEELVSHIVEETNNYFKFVIENTSFKTHSRTNSWKDTSVCKMYGFLTITMLMPRIKKLTLNKYWSTDTVIKTSIFRKIMDIVPNFTTIEQSANVVMTLLRSYLGKGHTVLTDSWYTSPHLYDLLHKYETNAFGTVRKNRKNMPHIEENMRKGKFDYRCTDNLLALRWRVKKDVWMLTSAHEPKMIEAGRINHITG</sequence>
<feature type="domain" description="PiggyBac transposable element-derived protein" evidence="1">
    <location>
        <begin position="160"/>
        <end position="249"/>
    </location>
</feature>
<organism evidence="2 3">
    <name type="scientific">Heterotrigona itama</name>
    <dbReference type="NCBI Taxonomy" id="395501"/>
    <lineage>
        <taxon>Eukaryota</taxon>
        <taxon>Metazoa</taxon>
        <taxon>Ecdysozoa</taxon>
        <taxon>Arthropoda</taxon>
        <taxon>Hexapoda</taxon>
        <taxon>Insecta</taxon>
        <taxon>Pterygota</taxon>
        <taxon>Neoptera</taxon>
        <taxon>Endopterygota</taxon>
        <taxon>Hymenoptera</taxon>
        <taxon>Apocrita</taxon>
        <taxon>Aculeata</taxon>
        <taxon>Apoidea</taxon>
        <taxon>Anthophila</taxon>
        <taxon>Apidae</taxon>
        <taxon>Heterotrigona</taxon>
    </lineage>
</organism>
<dbReference type="OrthoDB" id="8191242at2759"/>
<evidence type="ECO:0000259" key="1">
    <source>
        <dbReference type="Pfam" id="PF13843"/>
    </source>
</evidence>